<proteinExistence type="predicted"/>
<dbReference type="Proteomes" id="UP000314294">
    <property type="component" value="Unassembled WGS sequence"/>
</dbReference>
<evidence type="ECO:0000313" key="2">
    <source>
        <dbReference type="EMBL" id="TNN61216.1"/>
    </source>
</evidence>
<comment type="caution">
    <text evidence="2">The sequence shown here is derived from an EMBL/GenBank/DDBJ whole genome shotgun (WGS) entry which is preliminary data.</text>
</comment>
<sequence length="176" mass="19173">MTQTSLFDAALSVETHQPTHKAQATGHRPQAAGNQALHFPFRPLVFVTLIVHSGLPDTQPTAGYSTGTQSQDSDLRTSESQLFTAGLEGKRQSVHSGGGKLLLWRGMGLIGVIVTFGSYLVQDAGPLCRLILEERKNKKSLQNSPAEEKEERRGGKEETGLGTAPWPFRTRKSVLH</sequence>
<accession>A0A4Z2H648</accession>
<feature type="region of interest" description="Disordered" evidence="1">
    <location>
        <begin position="138"/>
        <end position="176"/>
    </location>
</feature>
<dbReference type="EMBL" id="SRLO01000320">
    <property type="protein sequence ID" value="TNN61216.1"/>
    <property type="molecule type" value="Genomic_DNA"/>
</dbReference>
<keyword evidence="3" id="KW-1185">Reference proteome</keyword>
<gene>
    <name evidence="2" type="ORF">EYF80_028601</name>
</gene>
<protein>
    <submittedName>
        <fullName evidence="2">Uncharacterized protein</fullName>
    </submittedName>
</protein>
<dbReference type="AlphaFoldDB" id="A0A4Z2H648"/>
<evidence type="ECO:0000256" key="1">
    <source>
        <dbReference type="SAM" id="MobiDB-lite"/>
    </source>
</evidence>
<evidence type="ECO:0000313" key="3">
    <source>
        <dbReference type="Proteomes" id="UP000314294"/>
    </source>
</evidence>
<reference evidence="2 3" key="1">
    <citation type="submission" date="2019-03" db="EMBL/GenBank/DDBJ databases">
        <title>First draft genome of Liparis tanakae, snailfish: a comprehensive survey of snailfish specific genes.</title>
        <authorList>
            <person name="Kim W."/>
            <person name="Song I."/>
            <person name="Jeong J.-H."/>
            <person name="Kim D."/>
            <person name="Kim S."/>
            <person name="Ryu S."/>
            <person name="Song J.Y."/>
            <person name="Lee S.K."/>
        </authorList>
    </citation>
    <scope>NUCLEOTIDE SEQUENCE [LARGE SCALE GENOMIC DNA]</scope>
    <source>
        <tissue evidence="2">Muscle</tissue>
    </source>
</reference>
<organism evidence="2 3">
    <name type="scientific">Liparis tanakae</name>
    <name type="common">Tanaka's snailfish</name>
    <dbReference type="NCBI Taxonomy" id="230148"/>
    <lineage>
        <taxon>Eukaryota</taxon>
        <taxon>Metazoa</taxon>
        <taxon>Chordata</taxon>
        <taxon>Craniata</taxon>
        <taxon>Vertebrata</taxon>
        <taxon>Euteleostomi</taxon>
        <taxon>Actinopterygii</taxon>
        <taxon>Neopterygii</taxon>
        <taxon>Teleostei</taxon>
        <taxon>Neoteleostei</taxon>
        <taxon>Acanthomorphata</taxon>
        <taxon>Eupercaria</taxon>
        <taxon>Perciformes</taxon>
        <taxon>Cottioidei</taxon>
        <taxon>Cottales</taxon>
        <taxon>Liparidae</taxon>
        <taxon>Liparis</taxon>
    </lineage>
</organism>
<feature type="region of interest" description="Disordered" evidence="1">
    <location>
        <begin position="58"/>
        <end position="77"/>
    </location>
</feature>
<feature type="compositionally biased region" description="Basic and acidic residues" evidence="1">
    <location>
        <begin position="146"/>
        <end position="159"/>
    </location>
</feature>
<name>A0A4Z2H648_9TELE</name>